<dbReference type="AlphaFoldDB" id="A0A022PM17"/>
<evidence type="ECO:0000313" key="2">
    <source>
        <dbReference type="Proteomes" id="UP000023464"/>
    </source>
</evidence>
<protein>
    <submittedName>
        <fullName evidence="1">Uncharacterized protein</fullName>
    </submittedName>
</protein>
<dbReference type="RefSeq" id="WP_036776307.1">
    <property type="nucleotide sequence ID" value="NZ_CAWLTM010000106.1"/>
</dbReference>
<comment type="caution">
    <text evidence="1">The sequence shown here is derived from an EMBL/GenBank/DDBJ whole genome shotgun (WGS) entry which is preliminary data.</text>
</comment>
<dbReference type="Proteomes" id="UP000023464">
    <property type="component" value="Unassembled WGS sequence"/>
</dbReference>
<accession>A0A022PM17</accession>
<reference evidence="1 2" key="1">
    <citation type="submission" date="2014-03" db="EMBL/GenBank/DDBJ databases">
        <title>Draft Genome of Photorhabdus luminescens BA1, an Egyptian Isolate.</title>
        <authorList>
            <person name="Ghazal S."/>
            <person name="Hurst S.G.IV."/>
            <person name="Morris K."/>
            <person name="Thomas K."/>
            <person name="Tisa L.S."/>
        </authorList>
    </citation>
    <scope>NUCLEOTIDE SEQUENCE [LARGE SCALE GENOMIC DNA]</scope>
    <source>
        <strain evidence="1 2">BA1</strain>
    </source>
</reference>
<name>A0A022PM17_9GAMM</name>
<organism evidence="1 2">
    <name type="scientific">Photorhabdus aegyptia</name>
    <dbReference type="NCBI Taxonomy" id="2805098"/>
    <lineage>
        <taxon>Bacteria</taxon>
        <taxon>Pseudomonadati</taxon>
        <taxon>Pseudomonadota</taxon>
        <taxon>Gammaproteobacteria</taxon>
        <taxon>Enterobacterales</taxon>
        <taxon>Morganellaceae</taxon>
        <taxon>Photorhabdus</taxon>
    </lineage>
</organism>
<sequence>MFKIATVELIMSFIEVLKADLAVSLSSGLSLMSREHEIDTMTTAYALLSVTKSNTINDALLITIQNTLSSHESDDKANEHWFVEASQILREAGWLITRGPLPITLPLPAKL</sequence>
<dbReference type="EMBL" id="JFGV01000009">
    <property type="protein sequence ID" value="EYU16564.1"/>
    <property type="molecule type" value="Genomic_DNA"/>
</dbReference>
<gene>
    <name evidence="1" type="ORF">BA1DRAFT_00848</name>
</gene>
<evidence type="ECO:0000313" key="1">
    <source>
        <dbReference type="EMBL" id="EYU16564.1"/>
    </source>
</evidence>
<proteinExistence type="predicted"/>
<dbReference type="PATRIC" id="fig|1393736.3.peg.875"/>
<keyword evidence="2" id="KW-1185">Reference proteome</keyword>